<evidence type="ECO:0000256" key="11">
    <source>
        <dbReference type="ARBA" id="ARBA00043078"/>
    </source>
</evidence>
<evidence type="ECO:0000256" key="6">
    <source>
        <dbReference type="ARBA" id="ARBA00023277"/>
    </source>
</evidence>
<dbReference type="RefSeq" id="WP_112143221.1">
    <property type="nucleotide sequence ID" value="NZ_PGTO01000004.1"/>
</dbReference>
<dbReference type="Gene3D" id="3.20.20.80">
    <property type="entry name" value="Glycosidases"/>
    <property type="match status" value="1"/>
</dbReference>
<organism evidence="13 14">
    <name type="scientific">Paramagnetospirillum kuznetsovii</name>
    <dbReference type="NCBI Taxonomy" id="2053833"/>
    <lineage>
        <taxon>Bacteria</taxon>
        <taxon>Pseudomonadati</taxon>
        <taxon>Pseudomonadota</taxon>
        <taxon>Alphaproteobacteria</taxon>
        <taxon>Rhodospirillales</taxon>
        <taxon>Magnetospirillaceae</taxon>
        <taxon>Paramagnetospirillum</taxon>
    </lineage>
</organism>
<dbReference type="OrthoDB" id="9806824at2"/>
<keyword evidence="7" id="KW-0961">Cell wall biogenesis/degradation</keyword>
<dbReference type="GO" id="GO:0000272">
    <property type="term" value="P:polysaccharide catabolic process"/>
    <property type="evidence" value="ECO:0007669"/>
    <property type="project" value="UniProtKB-KW"/>
</dbReference>
<feature type="transmembrane region" description="Helical" evidence="12">
    <location>
        <begin position="375"/>
        <end position="392"/>
    </location>
</feature>
<evidence type="ECO:0000256" key="5">
    <source>
        <dbReference type="ARBA" id="ARBA00023180"/>
    </source>
</evidence>
<keyword evidence="12" id="KW-1133">Transmembrane helix</keyword>
<gene>
    <name evidence="13" type="ORF">CU669_07345</name>
</gene>
<keyword evidence="5" id="KW-0325">Glycoprotein</keyword>
<feature type="transmembrane region" description="Helical" evidence="12">
    <location>
        <begin position="443"/>
        <end position="463"/>
    </location>
</feature>
<dbReference type="AlphaFoldDB" id="A0A364NZJ3"/>
<evidence type="ECO:0000256" key="7">
    <source>
        <dbReference type="ARBA" id="ARBA00023316"/>
    </source>
</evidence>
<sequence length="564" mass="61929">MSKIFAYVVVAVMAAVNVAGWWWFNRPIPVELSFNEPFPSVSFAPFRRGQGPITKVFPPPEQIVEDLRSLVGVTKGVRTYTSLEGMDIVPKAAGELGLEVTHSAWLGQKRANNDMEIAALIKSANQYPDTIKRVIVGNEVLLRQDLPVDELIGHIREVKAKVKQPVTYADVWAFWLKNPQLAKEVDFITIHILPYWEDEPIGVEHAERHILMITRMVAQAFPGKPILIGEAGWPTRGRSRGPAVANMENAAIFVRTLARVSKENGFDYNVVEAFDQPWKAKLEGTVGAKWGVVDEDRHVKFAMSGPVEPSPLWPMHAMVSTVLGVVAGLWFLRRPERYDAKAGLAVAVIAQLMGALVIWQVINAQALAYDALEDYWAYARVTAHGALAVLLVKAAGQGFARDGVPLASKTGEWLVALYGFCAISISLLLLLNGRYRDIPPMEFLAPCVGVTVYALARMAVLGLDWKQAFAISKLFGGCFPGGVCPTGKILAGLIVSVVISPLSEVVALARGEDFVASHPKLSDQLPMLTGALWENREMCVWTVMVAVMGLPFLAEWLLSRRGES</sequence>
<feature type="transmembrane region" description="Helical" evidence="12">
    <location>
        <begin position="540"/>
        <end position="558"/>
    </location>
</feature>
<keyword evidence="4 12" id="KW-0472">Membrane</keyword>
<dbReference type="InterPro" id="IPR050732">
    <property type="entry name" value="Beta-glucan_modifiers"/>
</dbReference>
<evidence type="ECO:0000313" key="13">
    <source>
        <dbReference type="EMBL" id="RAU22501.1"/>
    </source>
</evidence>
<feature type="transmembrane region" description="Helical" evidence="12">
    <location>
        <begin position="313"/>
        <end position="332"/>
    </location>
</feature>
<evidence type="ECO:0000256" key="1">
    <source>
        <dbReference type="ARBA" id="ARBA00004236"/>
    </source>
</evidence>
<feature type="transmembrane region" description="Helical" evidence="12">
    <location>
        <begin position="475"/>
        <end position="499"/>
    </location>
</feature>
<dbReference type="PANTHER" id="PTHR16631:SF17">
    <property type="entry name" value="GLUCAN ENDO-1,3-BETA-GLUCOSIDASE BTGC"/>
    <property type="match status" value="1"/>
</dbReference>
<comment type="caution">
    <text evidence="13">The sequence shown here is derived from an EMBL/GenBank/DDBJ whole genome shotgun (WGS) entry which is preliminary data.</text>
</comment>
<keyword evidence="2" id="KW-1003">Cell membrane</keyword>
<feature type="transmembrane region" description="Helical" evidence="12">
    <location>
        <begin position="5"/>
        <end position="24"/>
    </location>
</feature>
<evidence type="ECO:0000256" key="4">
    <source>
        <dbReference type="ARBA" id="ARBA00023136"/>
    </source>
</evidence>
<dbReference type="InterPro" id="IPR017853">
    <property type="entry name" value="GH"/>
</dbReference>
<dbReference type="GO" id="GO:0016787">
    <property type="term" value="F:hydrolase activity"/>
    <property type="evidence" value="ECO:0007669"/>
    <property type="project" value="UniProtKB-KW"/>
</dbReference>
<dbReference type="SUPFAM" id="SSF51445">
    <property type="entry name" value="(Trans)glycosidases"/>
    <property type="match status" value="1"/>
</dbReference>
<keyword evidence="12" id="KW-0812">Transmembrane</keyword>
<dbReference type="PANTHER" id="PTHR16631">
    <property type="entry name" value="GLUCAN 1,3-BETA-GLUCOSIDASE"/>
    <property type="match status" value="1"/>
</dbReference>
<evidence type="ECO:0000256" key="3">
    <source>
        <dbReference type="ARBA" id="ARBA00022801"/>
    </source>
</evidence>
<dbReference type="GO" id="GO:0005886">
    <property type="term" value="C:plasma membrane"/>
    <property type="evidence" value="ECO:0007669"/>
    <property type="project" value="UniProtKB-SubCell"/>
</dbReference>
<dbReference type="GO" id="GO:0071555">
    <property type="term" value="P:cell wall organization"/>
    <property type="evidence" value="ECO:0007669"/>
    <property type="project" value="UniProtKB-KW"/>
</dbReference>
<dbReference type="EMBL" id="PGTO01000004">
    <property type="protein sequence ID" value="RAU22501.1"/>
    <property type="molecule type" value="Genomic_DNA"/>
</dbReference>
<evidence type="ECO:0000256" key="12">
    <source>
        <dbReference type="SAM" id="Phobius"/>
    </source>
</evidence>
<evidence type="ECO:0000256" key="2">
    <source>
        <dbReference type="ARBA" id="ARBA00022475"/>
    </source>
</evidence>
<keyword evidence="8" id="KW-0624">Polysaccharide degradation</keyword>
<keyword evidence="14" id="KW-1185">Reference proteome</keyword>
<feature type="transmembrane region" description="Helical" evidence="12">
    <location>
        <begin position="413"/>
        <end position="431"/>
    </location>
</feature>
<name>A0A364NZJ3_9PROT</name>
<comment type="function">
    <text evidence="9">Glucanases play a role in cell expansion during growth, in cell-cell fusion during mating, and in spore release during sporulation. This enzyme may be involved in beta-glucan degradation. Active on laminarin and lichenan.</text>
</comment>
<dbReference type="Proteomes" id="UP000251075">
    <property type="component" value="Unassembled WGS sequence"/>
</dbReference>
<proteinExistence type="predicted"/>
<keyword evidence="3" id="KW-0378">Hydrolase</keyword>
<evidence type="ECO:0000256" key="8">
    <source>
        <dbReference type="ARBA" id="ARBA00023326"/>
    </source>
</evidence>
<accession>A0A364NZJ3</accession>
<protein>
    <recommendedName>
        <fullName evidence="11">Endo-1,3-beta-glucanase btgC</fullName>
    </recommendedName>
    <alternativeName>
        <fullName evidence="10">Laminarinase btgC</fullName>
    </alternativeName>
</protein>
<feature type="transmembrane region" description="Helical" evidence="12">
    <location>
        <begin position="344"/>
        <end position="363"/>
    </location>
</feature>
<evidence type="ECO:0000313" key="14">
    <source>
        <dbReference type="Proteomes" id="UP000251075"/>
    </source>
</evidence>
<evidence type="ECO:0000256" key="9">
    <source>
        <dbReference type="ARBA" id="ARBA00037649"/>
    </source>
</evidence>
<reference evidence="13 14" key="1">
    <citation type="submission" date="2017-11" db="EMBL/GenBank/DDBJ databases">
        <title>Draft genome sequence of magnetotactic bacterium Magnetospirillum kuznetsovii LBB-42.</title>
        <authorList>
            <person name="Grouzdev D.S."/>
            <person name="Rysina M.S."/>
            <person name="Baslerov R.V."/>
            <person name="Koziaeva V."/>
        </authorList>
    </citation>
    <scope>NUCLEOTIDE SEQUENCE [LARGE SCALE GENOMIC DNA]</scope>
    <source>
        <strain evidence="13 14">LBB-42</strain>
    </source>
</reference>
<comment type="subcellular location">
    <subcellularLocation>
        <location evidence="1">Cell membrane</location>
    </subcellularLocation>
</comment>
<keyword evidence="6" id="KW-0119">Carbohydrate metabolism</keyword>
<evidence type="ECO:0000256" key="10">
    <source>
        <dbReference type="ARBA" id="ARBA00042373"/>
    </source>
</evidence>